<feature type="compositionally biased region" description="Low complexity" evidence="1">
    <location>
        <begin position="193"/>
        <end position="209"/>
    </location>
</feature>
<organism evidence="2 3">
    <name type="scientific">Apatococcus lobatus</name>
    <dbReference type="NCBI Taxonomy" id="904363"/>
    <lineage>
        <taxon>Eukaryota</taxon>
        <taxon>Viridiplantae</taxon>
        <taxon>Chlorophyta</taxon>
        <taxon>core chlorophytes</taxon>
        <taxon>Trebouxiophyceae</taxon>
        <taxon>Chlorellales</taxon>
        <taxon>Chlorellaceae</taxon>
        <taxon>Apatococcus</taxon>
    </lineage>
</organism>
<feature type="compositionally biased region" description="Polar residues" evidence="1">
    <location>
        <begin position="357"/>
        <end position="370"/>
    </location>
</feature>
<accession>A0AAW1S952</accession>
<feature type="region of interest" description="Disordered" evidence="1">
    <location>
        <begin position="185"/>
        <end position="320"/>
    </location>
</feature>
<feature type="compositionally biased region" description="Polar residues" evidence="1">
    <location>
        <begin position="334"/>
        <end position="346"/>
    </location>
</feature>
<gene>
    <name evidence="2" type="ORF">WJX74_002470</name>
</gene>
<feature type="region of interest" description="Disordered" evidence="1">
    <location>
        <begin position="334"/>
        <end position="416"/>
    </location>
</feature>
<proteinExistence type="predicted"/>
<feature type="compositionally biased region" description="Low complexity" evidence="1">
    <location>
        <begin position="242"/>
        <end position="255"/>
    </location>
</feature>
<name>A0AAW1S952_9CHLO</name>
<protein>
    <recommendedName>
        <fullName evidence="4">Protein kinase domain-containing protein</fullName>
    </recommendedName>
</protein>
<sequence length="504" mass="53424">MAGLNRNRSSQQPAEPELQRLHFLVSGLCSRFRLGTLAFVQVWMENTESSAGCHQEGMPLLCSPAQPCFVGLPGLKSFRSASCDNGVSTQELGLLGRAFTGSLQVVQNLSIVPKSQHPRNKLKGHETSIAEVVYIPVYDQDKLEEGVFAVVEVMLASETSESMAVANLISYASRFMEDVSLSITHEPPEELSSRSSSATSSSTGSTPGSLDYPHPRWQVSPRVDASDAHRPSFSRQSWTQHPISSPAPSTLPPLLCSAYSPSESTQSAPTSGAHSAQAGAHRLQPDAPPFVPSRARRSPARHASVPASPYASQGYHQQRDDTADSLISPFAQFSTSCMPHGQQSPRNGAGVRRSLSIARTASSRSLSDMSTGPAKGFSESPSQTWSDGACPAIPELSSDPPLHGDSPWAPTHPAQQQTAVQKCVAVAEGSMPALDAAAASGVDGDVSRILQTVKGGGRSLPPAATAETAAPQRSQEQPGRMPWWRIPASKFIPGIGPVPPLTVC</sequence>
<dbReference type="Proteomes" id="UP001438707">
    <property type="component" value="Unassembled WGS sequence"/>
</dbReference>
<feature type="compositionally biased region" description="Polar residues" evidence="1">
    <location>
        <begin position="259"/>
        <end position="274"/>
    </location>
</feature>
<keyword evidence="3" id="KW-1185">Reference proteome</keyword>
<evidence type="ECO:0000313" key="3">
    <source>
        <dbReference type="Proteomes" id="UP001438707"/>
    </source>
</evidence>
<reference evidence="2 3" key="1">
    <citation type="journal article" date="2024" name="Nat. Commun.">
        <title>Phylogenomics reveals the evolutionary origins of lichenization in chlorophyte algae.</title>
        <authorList>
            <person name="Puginier C."/>
            <person name="Libourel C."/>
            <person name="Otte J."/>
            <person name="Skaloud P."/>
            <person name="Haon M."/>
            <person name="Grisel S."/>
            <person name="Petersen M."/>
            <person name="Berrin J.G."/>
            <person name="Delaux P.M."/>
            <person name="Dal Grande F."/>
            <person name="Keller J."/>
        </authorList>
    </citation>
    <scope>NUCLEOTIDE SEQUENCE [LARGE SCALE GENOMIC DNA]</scope>
    <source>
        <strain evidence="2 3">SAG 2145</strain>
    </source>
</reference>
<feature type="compositionally biased region" description="Low complexity" evidence="1">
    <location>
        <begin position="461"/>
        <end position="471"/>
    </location>
</feature>
<comment type="caution">
    <text evidence="2">The sequence shown here is derived from an EMBL/GenBank/DDBJ whole genome shotgun (WGS) entry which is preliminary data.</text>
</comment>
<evidence type="ECO:0000256" key="1">
    <source>
        <dbReference type="SAM" id="MobiDB-lite"/>
    </source>
</evidence>
<feature type="region of interest" description="Disordered" evidence="1">
    <location>
        <begin position="454"/>
        <end position="479"/>
    </location>
</feature>
<dbReference type="EMBL" id="JALJOS010000002">
    <property type="protein sequence ID" value="KAK9842789.1"/>
    <property type="molecule type" value="Genomic_DNA"/>
</dbReference>
<evidence type="ECO:0000313" key="2">
    <source>
        <dbReference type="EMBL" id="KAK9842789.1"/>
    </source>
</evidence>
<dbReference type="AlphaFoldDB" id="A0AAW1S952"/>
<evidence type="ECO:0008006" key="4">
    <source>
        <dbReference type="Google" id="ProtNLM"/>
    </source>
</evidence>